<evidence type="ECO:0000313" key="4">
    <source>
        <dbReference type="Proteomes" id="UP001317191"/>
    </source>
</evidence>
<dbReference type="RefSeq" id="WP_250592692.1">
    <property type="nucleotide sequence ID" value="NZ_JAMLJM010000005.1"/>
</dbReference>
<feature type="signal peptide" evidence="1">
    <location>
        <begin position="1"/>
        <end position="22"/>
    </location>
</feature>
<dbReference type="Gene3D" id="3.30.420.40">
    <property type="match status" value="1"/>
</dbReference>
<dbReference type="InterPro" id="IPR050273">
    <property type="entry name" value="GppA/Ppx_hydrolase"/>
</dbReference>
<dbReference type="InterPro" id="IPR043129">
    <property type="entry name" value="ATPase_NBD"/>
</dbReference>
<dbReference type="InterPro" id="IPR003695">
    <property type="entry name" value="Ppx_GppA_N"/>
</dbReference>
<accession>A0ABT0TQE2</accession>
<sequence length="358" mass="40364">MKKTNLVVFLLAFLFIQTNNFAQGNKNLFAGIEIGSKGIKMTVLDINNIKKGDFTIKTYWSENVGIAKNISIDSTLAKEDIDRGAAVVLANYKKIKDELKVPDENIFIVGSSGVAMAKNTKDLTDKVKLLTQKDLDFIDAQTEGKMLLKGCIPPIDYENSMVLDIGGGNTKGGYVDILNNENFVFFPLNLNYGTITLTEAVNKKTRNNDISEYNNKSFGYLPVLREQVTAMYNSRPVALKKEKIYLSGGAVWAFYTLYNGVAKETFNEFKLEDVINYDAILKNNFKKFEEMAKTDKDVERVLKTYSQKYLISGSNILLVCLEAVPHINEKKLYFAKEGQIAWLVSYIADRSEKVKKVY</sequence>
<dbReference type="Gene3D" id="3.30.420.150">
    <property type="entry name" value="Exopolyphosphatase. Domain 2"/>
    <property type="match status" value="1"/>
</dbReference>
<dbReference type="PANTHER" id="PTHR30005">
    <property type="entry name" value="EXOPOLYPHOSPHATASE"/>
    <property type="match status" value="1"/>
</dbReference>
<comment type="caution">
    <text evidence="3">The sequence shown here is derived from an EMBL/GenBank/DDBJ whole genome shotgun (WGS) entry which is preliminary data.</text>
</comment>
<protein>
    <submittedName>
        <fullName evidence="3">Exopolyphosphatase</fullName>
    </submittedName>
</protein>
<keyword evidence="1" id="KW-0732">Signal</keyword>
<name>A0ABT0TQE2_9FLAO</name>
<evidence type="ECO:0000259" key="2">
    <source>
        <dbReference type="Pfam" id="PF02541"/>
    </source>
</evidence>
<feature type="chain" id="PRO_5046546175" evidence="1">
    <location>
        <begin position="23"/>
        <end position="358"/>
    </location>
</feature>
<evidence type="ECO:0000313" key="3">
    <source>
        <dbReference type="EMBL" id="MCL9809279.1"/>
    </source>
</evidence>
<evidence type="ECO:0000256" key="1">
    <source>
        <dbReference type="SAM" id="SignalP"/>
    </source>
</evidence>
<keyword evidence="4" id="KW-1185">Reference proteome</keyword>
<dbReference type="Proteomes" id="UP001317191">
    <property type="component" value="Unassembled WGS sequence"/>
</dbReference>
<gene>
    <name evidence="3" type="ORF">NAT50_07890</name>
</gene>
<dbReference type="EMBL" id="JAMLJM010000005">
    <property type="protein sequence ID" value="MCL9809279.1"/>
    <property type="molecule type" value="Genomic_DNA"/>
</dbReference>
<dbReference type="PANTHER" id="PTHR30005:SF0">
    <property type="entry name" value="RETROGRADE REGULATION PROTEIN 2"/>
    <property type="match status" value="1"/>
</dbReference>
<reference evidence="3 4" key="1">
    <citation type="submission" date="2022-05" db="EMBL/GenBank/DDBJ databases">
        <title>Flavobacterium sp., isolated from activated sludge.</title>
        <authorList>
            <person name="Ran Q."/>
        </authorList>
    </citation>
    <scope>NUCLEOTIDE SEQUENCE [LARGE SCALE GENOMIC DNA]</scope>
    <source>
        <strain evidence="3 4">HXWNR70</strain>
    </source>
</reference>
<feature type="domain" description="Ppx/GppA phosphatase N-terminal" evidence="2">
    <location>
        <begin position="49"/>
        <end position="203"/>
    </location>
</feature>
<proteinExistence type="predicted"/>
<organism evidence="3 4">
    <name type="scientific">Flavobacterium luminosum</name>
    <dbReference type="NCBI Taxonomy" id="2949086"/>
    <lineage>
        <taxon>Bacteria</taxon>
        <taxon>Pseudomonadati</taxon>
        <taxon>Bacteroidota</taxon>
        <taxon>Flavobacteriia</taxon>
        <taxon>Flavobacteriales</taxon>
        <taxon>Flavobacteriaceae</taxon>
        <taxon>Flavobacterium</taxon>
    </lineage>
</organism>
<dbReference type="Pfam" id="PF02541">
    <property type="entry name" value="Ppx-GppA"/>
    <property type="match status" value="1"/>
</dbReference>
<dbReference type="SUPFAM" id="SSF53067">
    <property type="entry name" value="Actin-like ATPase domain"/>
    <property type="match status" value="2"/>
</dbReference>